<accession>A0A9X2F3X1</accession>
<protein>
    <submittedName>
        <fullName evidence="1">Uncharacterized protein</fullName>
    </submittedName>
</protein>
<evidence type="ECO:0000313" key="1">
    <source>
        <dbReference type="EMBL" id="MCO4294302.1"/>
    </source>
</evidence>
<gene>
    <name evidence="1" type="ORF">NF867_15680</name>
</gene>
<proteinExistence type="predicted"/>
<evidence type="ECO:0000313" key="2">
    <source>
        <dbReference type="Proteomes" id="UP001155182"/>
    </source>
</evidence>
<keyword evidence="2" id="KW-1185">Reference proteome</keyword>
<sequence>MTDHLAVFTPEALAALKLNGYKSIQEQALFIPWFNQIENGNQAIYLLQPSFEENLKTSIIAHTSWYSNNGKVYPIESFELEQLAKEAVEGVSYQVIKVDF</sequence>
<dbReference type="EMBL" id="JAMWYS010000053">
    <property type="protein sequence ID" value="MCO4294302.1"/>
    <property type="molecule type" value="Genomic_DNA"/>
</dbReference>
<reference evidence="1" key="1">
    <citation type="submission" date="2022-06" db="EMBL/GenBank/DDBJ databases">
        <title>Solitalea sp. MAHUQ-68 isolated from rhizospheric soil.</title>
        <authorList>
            <person name="Huq M.A."/>
        </authorList>
    </citation>
    <scope>NUCLEOTIDE SEQUENCE</scope>
    <source>
        <strain evidence="1">MAHUQ-68</strain>
    </source>
</reference>
<dbReference type="Proteomes" id="UP001155182">
    <property type="component" value="Unassembled WGS sequence"/>
</dbReference>
<name>A0A9X2F3X1_9SPHI</name>
<dbReference type="AlphaFoldDB" id="A0A9X2F3X1"/>
<dbReference type="RefSeq" id="WP_252589330.1">
    <property type="nucleotide sequence ID" value="NZ_JAMWYS010000053.1"/>
</dbReference>
<organism evidence="1 2">
    <name type="scientific">Solitalea agri</name>
    <dbReference type="NCBI Taxonomy" id="2953739"/>
    <lineage>
        <taxon>Bacteria</taxon>
        <taxon>Pseudomonadati</taxon>
        <taxon>Bacteroidota</taxon>
        <taxon>Sphingobacteriia</taxon>
        <taxon>Sphingobacteriales</taxon>
        <taxon>Sphingobacteriaceae</taxon>
        <taxon>Solitalea</taxon>
    </lineage>
</organism>
<comment type="caution">
    <text evidence="1">The sequence shown here is derived from an EMBL/GenBank/DDBJ whole genome shotgun (WGS) entry which is preliminary data.</text>
</comment>